<evidence type="ECO:0000313" key="1">
    <source>
        <dbReference type="EMBL" id="DAF42758.1"/>
    </source>
</evidence>
<sequence>MNIYISIDEIQNEIDKINKEIYPTNLHITGFQNIKNNFNYKCGPHSVEIKYLVDSNKFILTKKKNFEKDEHVIYIDKVKDLKESLMAVVLNLIEKAITKEARRSLMWSKANEYEEILTVLNSMTENSSIQEYQNLLITPWLMNKDKSIQERINIEVTKFEIITETCEYLQDRIREELLIKCGKIKKEAEEKLNIHELFENANRAISPFLKIGLNTTFYFEVKKKSLEPEFANFFFNMLLNNKVSTMQDFVKYIEVNLESLYISAIREYFYQLLILNYSFPTSWDTNRMIYRCKEEFKFSITIVNGADNFKVGISDNFDRFLISEQDNYDIMLEGRYKDYKGSVKPQFSHKIMNRYFSLEDVNMIKSLYDYIDSTLNRLKNAL</sequence>
<organism evidence="1">
    <name type="scientific">Siphoviridae sp. ctHip2</name>
    <dbReference type="NCBI Taxonomy" id="2827830"/>
    <lineage>
        <taxon>Viruses</taxon>
        <taxon>Duplodnaviria</taxon>
        <taxon>Heunggongvirae</taxon>
        <taxon>Uroviricota</taxon>
        <taxon>Caudoviricetes</taxon>
    </lineage>
</organism>
<protein>
    <submittedName>
        <fullName evidence="1">Uncharacterized protein</fullName>
    </submittedName>
</protein>
<accession>A0A8S5RVF9</accession>
<reference evidence="1" key="1">
    <citation type="journal article" date="2021" name="Proc. Natl. Acad. Sci. U.S.A.">
        <title>A Catalog of Tens of Thousands of Viruses from Human Metagenomes Reveals Hidden Associations with Chronic Diseases.</title>
        <authorList>
            <person name="Tisza M.J."/>
            <person name="Buck C.B."/>
        </authorList>
    </citation>
    <scope>NUCLEOTIDE SEQUENCE</scope>
    <source>
        <strain evidence="1">CtHip2</strain>
    </source>
</reference>
<name>A0A8S5RVF9_9CAUD</name>
<dbReference type="EMBL" id="BK032497">
    <property type="protein sequence ID" value="DAF42758.1"/>
    <property type="molecule type" value="Genomic_DNA"/>
</dbReference>
<proteinExistence type="predicted"/>